<dbReference type="AlphaFoldDB" id="A0A2K6QCT8"/>
<dbReference type="SMART" id="SM01412">
    <property type="entry name" value="Pro-rich"/>
    <property type="match status" value="1"/>
</dbReference>
<reference evidence="5" key="1">
    <citation type="submission" date="2025-08" db="UniProtKB">
        <authorList>
            <consortium name="Ensembl"/>
        </authorList>
    </citation>
    <scope>IDENTIFICATION</scope>
</reference>
<sequence length="191" mass="20722">MVLLEFQRGTSQDWGVHKALHQLVVHKARQGQDPHNHQGAAHCHTALQYWGVQGSSYPEGLLVLVLQLLGSPADVSQEDVPSIISDEEDSDQVIDEEHQGAALGGQSSKPHADDGNEDDGPQQKPPHHGGGGHHHHHHHHPPPPTGEPQSTQKPGGHTHHPPLPPHEKPDRTPPPCQGSRPSRPPKEESSQ</sequence>
<organism evidence="5 6">
    <name type="scientific">Rhinopithecus roxellana</name>
    <name type="common">Golden snub-nosed monkey</name>
    <name type="synonym">Pygathrix roxellana</name>
    <dbReference type="NCBI Taxonomy" id="61622"/>
    <lineage>
        <taxon>Eukaryota</taxon>
        <taxon>Metazoa</taxon>
        <taxon>Chordata</taxon>
        <taxon>Craniata</taxon>
        <taxon>Vertebrata</taxon>
        <taxon>Euteleostomi</taxon>
        <taxon>Mammalia</taxon>
        <taxon>Eutheria</taxon>
        <taxon>Euarchontoglires</taxon>
        <taxon>Primates</taxon>
        <taxon>Haplorrhini</taxon>
        <taxon>Catarrhini</taxon>
        <taxon>Cercopithecidae</taxon>
        <taxon>Colobinae</taxon>
        <taxon>Rhinopithecus</taxon>
    </lineage>
</organism>
<dbReference type="InterPro" id="IPR026086">
    <property type="entry name" value="Pro-rich"/>
</dbReference>
<evidence type="ECO:0000313" key="6">
    <source>
        <dbReference type="Proteomes" id="UP000233200"/>
    </source>
</evidence>
<dbReference type="GeneTree" id="ENSGT01050000247371"/>
<proteinExistence type="predicted"/>
<keyword evidence="6" id="KW-1185">Reference proteome</keyword>
<evidence type="ECO:0000256" key="4">
    <source>
        <dbReference type="SAM" id="MobiDB-lite"/>
    </source>
</evidence>
<feature type="region of interest" description="Disordered" evidence="4">
    <location>
        <begin position="84"/>
        <end position="191"/>
    </location>
</feature>
<reference evidence="5" key="2">
    <citation type="submission" date="2025-09" db="UniProtKB">
        <authorList>
            <consortium name="Ensembl"/>
        </authorList>
    </citation>
    <scope>IDENTIFICATION</scope>
</reference>
<feature type="compositionally biased region" description="Acidic residues" evidence="4">
    <location>
        <begin position="85"/>
        <end position="94"/>
    </location>
</feature>
<evidence type="ECO:0000256" key="1">
    <source>
        <dbReference type="ARBA" id="ARBA00004613"/>
    </source>
</evidence>
<accession>A0A2K6QCT8</accession>
<evidence type="ECO:0000256" key="3">
    <source>
        <dbReference type="ARBA" id="ARBA00022729"/>
    </source>
</evidence>
<comment type="subcellular location">
    <subcellularLocation>
        <location evidence="1">Secreted</location>
    </subcellularLocation>
</comment>
<feature type="compositionally biased region" description="Basic residues" evidence="4">
    <location>
        <begin position="125"/>
        <end position="141"/>
    </location>
</feature>
<evidence type="ECO:0000313" key="5">
    <source>
        <dbReference type="Ensembl" id="ENSRROP00000026586.1"/>
    </source>
</evidence>
<name>A0A2K6QCT8_RHIRO</name>
<dbReference type="Proteomes" id="UP000233200">
    <property type="component" value="Unplaced"/>
</dbReference>
<evidence type="ECO:0000256" key="2">
    <source>
        <dbReference type="ARBA" id="ARBA00022525"/>
    </source>
</evidence>
<dbReference type="STRING" id="61622.ENSRROP00000026586"/>
<dbReference type="Ensembl" id="ENSRROT00000050839.1">
    <property type="protein sequence ID" value="ENSRROP00000026586.1"/>
    <property type="gene ID" value="ENSRROG00000037039.1"/>
</dbReference>
<dbReference type="Pfam" id="PF15240">
    <property type="entry name" value="Pro-rich"/>
    <property type="match status" value="1"/>
</dbReference>
<protein>
    <submittedName>
        <fullName evidence="5">Uncharacterized protein</fullName>
    </submittedName>
</protein>
<keyword evidence="3" id="KW-0732">Signal</keyword>
<dbReference type="GO" id="GO:0005576">
    <property type="term" value="C:extracellular region"/>
    <property type="evidence" value="ECO:0007669"/>
    <property type="project" value="UniProtKB-SubCell"/>
</dbReference>
<keyword evidence="2" id="KW-0964">Secreted</keyword>